<comment type="PTM">
    <text evidence="8">Glycosylated.</text>
</comment>
<dbReference type="Proteomes" id="UP001212152">
    <property type="component" value="Unassembled WGS sequence"/>
</dbReference>
<dbReference type="InterPro" id="IPR002640">
    <property type="entry name" value="Arylesterase"/>
</dbReference>
<sequence>MPGVLTASFALGIAAVAIWLGPALQIVWRLHGIRPTFSAINTSSCRVLDDPYLNGCEQSVIHSPSGLAFLACAVDTSIRSRWFPPLFHYDQEAALTPKGAIVVLNLKTAKATPLKLEGFPPTFHPHGMSVITSPENPDEVLIGAVNHRPDGSTIELFSHNLKSHTAQHLETFKDEKILFAPNDLELVDRHSFYATNDRGHAKHLGRLALGWAKGGHVIFKDADGKARVVADKLDYPNGIALSADKHFVWVADASQAQVIKFERKPNNGLRLRDVVELPHFSDNISVEPTTGAVYVAGIQEGFSCSVVFARNGFACPAAVTKITNNTDQDVFFGKKYKTQPVFVDDGSRIEAISTAGVHLRLKKSIAGGIGKGVVMCDEAW</sequence>
<keyword evidence="6" id="KW-0106">Calcium</keyword>
<evidence type="ECO:0000256" key="1">
    <source>
        <dbReference type="ARBA" id="ARBA00008595"/>
    </source>
</evidence>
<keyword evidence="6" id="KW-0479">Metal-binding</keyword>
<feature type="binding site" evidence="6">
    <location>
        <position position="182"/>
    </location>
    <ligand>
        <name>Ca(2+)</name>
        <dbReference type="ChEBI" id="CHEBI:29108"/>
        <label>1</label>
        <note>catalytic</note>
    </ligand>
</feature>
<evidence type="ECO:0000256" key="4">
    <source>
        <dbReference type="ARBA" id="ARBA00023180"/>
    </source>
</evidence>
<feature type="active site" description="Proton acceptor" evidence="5">
    <location>
        <position position="126"/>
    </location>
</feature>
<keyword evidence="4 8" id="KW-0325">Glycoprotein</keyword>
<dbReference type="InterPro" id="IPR011042">
    <property type="entry name" value="6-blade_b-propeller_TolB-like"/>
</dbReference>
<evidence type="ECO:0000313" key="10">
    <source>
        <dbReference type="EMBL" id="KAJ3181180.1"/>
    </source>
</evidence>
<dbReference type="EMBL" id="JADGJQ010000013">
    <property type="protein sequence ID" value="KAJ3181180.1"/>
    <property type="molecule type" value="Genomic_DNA"/>
</dbReference>
<dbReference type="PRINTS" id="PR01785">
    <property type="entry name" value="PARAOXONASE"/>
</dbReference>
<organism evidence="10 11">
    <name type="scientific">Geranomyces variabilis</name>
    <dbReference type="NCBI Taxonomy" id="109894"/>
    <lineage>
        <taxon>Eukaryota</taxon>
        <taxon>Fungi</taxon>
        <taxon>Fungi incertae sedis</taxon>
        <taxon>Chytridiomycota</taxon>
        <taxon>Chytridiomycota incertae sedis</taxon>
        <taxon>Chytridiomycetes</taxon>
        <taxon>Spizellomycetales</taxon>
        <taxon>Powellomycetaceae</taxon>
        <taxon>Geranomyces</taxon>
    </lineage>
</organism>
<dbReference type="InterPro" id="IPR013658">
    <property type="entry name" value="SGL"/>
</dbReference>
<keyword evidence="3 7" id="KW-1015">Disulfide bond</keyword>
<evidence type="ECO:0000256" key="7">
    <source>
        <dbReference type="PIRSR" id="PIRSR602640-3"/>
    </source>
</evidence>
<proteinExistence type="inferred from homology"/>
<evidence type="ECO:0000313" key="11">
    <source>
        <dbReference type="Proteomes" id="UP001212152"/>
    </source>
</evidence>
<protein>
    <recommendedName>
        <fullName evidence="9">SMP-30/Gluconolactonase/LRE-like region domain-containing protein</fullName>
    </recommendedName>
</protein>
<evidence type="ECO:0000256" key="6">
    <source>
        <dbReference type="PIRSR" id="PIRSR602640-2"/>
    </source>
</evidence>
<feature type="domain" description="SMP-30/Gluconolactonase/LRE-like region" evidence="9">
    <location>
        <begin position="160"/>
        <end position="313"/>
    </location>
</feature>
<dbReference type="InterPro" id="IPR051288">
    <property type="entry name" value="Serum_paraoxonase/arylesterase"/>
</dbReference>
<evidence type="ECO:0000256" key="5">
    <source>
        <dbReference type="PIRSR" id="PIRSR602640-1"/>
    </source>
</evidence>
<dbReference type="SUPFAM" id="SSF63829">
    <property type="entry name" value="Calcium-dependent phosphotriesterase"/>
    <property type="match status" value="1"/>
</dbReference>
<reference evidence="10" key="1">
    <citation type="submission" date="2020-05" db="EMBL/GenBank/DDBJ databases">
        <title>Phylogenomic resolution of chytrid fungi.</title>
        <authorList>
            <person name="Stajich J.E."/>
            <person name="Amses K."/>
            <person name="Simmons R."/>
            <person name="Seto K."/>
            <person name="Myers J."/>
            <person name="Bonds A."/>
            <person name="Quandt C.A."/>
            <person name="Barry K."/>
            <person name="Liu P."/>
            <person name="Grigoriev I."/>
            <person name="Longcore J.E."/>
            <person name="James T.Y."/>
        </authorList>
    </citation>
    <scope>NUCLEOTIDE SEQUENCE</scope>
    <source>
        <strain evidence="10">JEL0379</strain>
    </source>
</reference>
<dbReference type="GO" id="GO:0004064">
    <property type="term" value="F:arylesterase activity"/>
    <property type="evidence" value="ECO:0007669"/>
    <property type="project" value="InterPro"/>
</dbReference>
<dbReference type="Pfam" id="PF08450">
    <property type="entry name" value="SGL"/>
    <property type="match status" value="1"/>
</dbReference>
<keyword evidence="11" id="KW-1185">Reference proteome</keyword>
<comment type="caution">
    <text evidence="10">The sequence shown here is derived from an EMBL/GenBank/DDBJ whole genome shotgun (WGS) entry which is preliminary data.</text>
</comment>
<feature type="binding site" evidence="6">
    <location>
        <position position="237"/>
    </location>
    <ligand>
        <name>Ca(2+)</name>
        <dbReference type="ChEBI" id="CHEBI:29108"/>
        <label>1</label>
        <note>catalytic</note>
    </ligand>
</feature>
<evidence type="ECO:0000256" key="3">
    <source>
        <dbReference type="ARBA" id="ARBA00023157"/>
    </source>
</evidence>
<dbReference type="Gene3D" id="2.120.10.30">
    <property type="entry name" value="TolB, C-terminal domain"/>
    <property type="match status" value="1"/>
</dbReference>
<feature type="binding site" evidence="6">
    <location>
        <position position="183"/>
    </location>
    <ligand>
        <name>Ca(2+)</name>
        <dbReference type="ChEBI" id="CHEBI:29108"/>
        <label>1</label>
        <note>catalytic</note>
    </ligand>
</feature>
<dbReference type="GO" id="GO:0046872">
    <property type="term" value="F:metal ion binding"/>
    <property type="evidence" value="ECO:0007669"/>
    <property type="project" value="UniProtKB-KW"/>
</dbReference>
<accession>A0AAD5TMJ1</accession>
<name>A0AAD5TMJ1_9FUNG</name>
<dbReference type="PANTHER" id="PTHR11799">
    <property type="entry name" value="PARAOXONASE"/>
    <property type="match status" value="1"/>
</dbReference>
<evidence type="ECO:0000256" key="2">
    <source>
        <dbReference type="ARBA" id="ARBA00022801"/>
    </source>
</evidence>
<evidence type="ECO:0000256" key="8">
    <source>
        <dbReference type="PIRSR" id="PIRSR602640-4"/>
    </source>
</evidence>
<feature type="binding site" evidence="6">
    <location>
        <position position="282"/>
    </location>
    <ligand>
        <name>Ca(2+)</name>
        <dbReference type="ChEBI" id="CHEBI:29108"/>
        <label>1</label>
        <note>catalytic</note>
    </ligand>
</feature>
<feature type="disulfide bond" description="In form B" evidence="7">
    <location>
        <begin position="45"/>
        <end position="376"/>
    </location>
</feature>
<dbReference type="PANTHER" id="PTHR11799:SF12">
    <property type="entry name" value="PARAOXONASE-RELATED"/>
    <property type="match status" value="1"/>
</dbReference>
<comment type="cofactor">
    <cofactor evidence="6">
        <name>Ca(2+)</name>
        <dbReference type="ChEBI" id="CHEBI:29108"/>
    </cofactor>
    <text evidence="6">Binds 2 calcium ions per subunit.</text>
</comment>
<comment type="similarity">
    <text evidence="1">Belongs to the paraoxonase family.</text>
</comment>
<dbReference type="AlphaFoldDB" id="A0AAD5TMJ1"/>
<feature type="binding site" evidence="6">
    <location>
        <position position="283"/>
    </location>
    <ligand>
        <name>Ca(2+)</name>
        <dbReference type="ChEBI" id="CHEBI:29108"/>
        <label>1</label>
        <note>catalytic</note>
    </ligand>
</feature>
<feature type="glycosylation site" description="N-linked (GlcNAc...) asparagine" evidence="8">
    <location>
        <position position="283"/>
    </location>
</feature>
<gene>
    <name evidence="10" type="ORF">HDU87_001309</name>
</gene>
<keyword evidence="2" id="KW-0378">Hydrolase</keyword>
<evidence type="ECO:0000259" key="9">
    <source>
        <dbReference type="Pfam" id="PF08450"/>
    </source>
</evidence>